<evidence type="ECO:0000256" key="3">
    <source>
        <dbReference type="RuleBase" id="RU000524"/>
    </source>
</evidence>
<proteinExistence type="predicted"/>
<dbReference type="Gene3D" id="2.40.50.140">
    <property type="entry name" value="Nucleic acid-binding proteins"/>
    <property type="match status" value="1"/>
</dbReference>
<feature type="compositionally biased region" description="Polar residues" evidence="4">
    <location>
        <begin position="105"/>
        <end position="118"/>
    </location>
</feature>
<reference evidence="5 6" key="1">
    <citation type="submission" date="2021-05" db="EMBL/GenBank/DDBJ databases">
        <title>Complete Genome Sequence of Latilactobacillus sp. Strain WDN19, a High D-Aspartate-producing Lactic Acid Bacterium Isolated from a Japanese Pickle.</title>
        <authorList>
            <person name="Kajitani K."/>
            <person name="Takahashi S."/>
        </authorList>
    </citation>
    <scope>NUCLEOTIDE SEQUENCE [LARGE SCALE GENOMIC DNA]</scope>
    <source>
        <strain evidence="5 6">WDN19</strain>
    </source>
</reference>
<gene>
    <name evidence="5" type="primary">ssb_2</name>
    <name evidence="5" type="ORF">LTWDN19_20360</name>
</gene>
<dbReference type="InterPro" id="IPR000424">
    <property type="entry name" value="Primosome_PriB/ssb"/>
</dbReference>
<dbReference type="SUPFAM" id="SSF50249">
    <property type="entry name" value="Nucleic acid-binding proteins"/>
    <property type="match status" value="1"/>
</dbReference>
<dbReference type="RefSeq" id="WP_221276505.1">
    <property type="nucleotide sequence ID" value="NZ_AP024685.1"/>
</dbReference>
<feature type="region of interest" description="Disordered" evidence="4">
    <location>
        <begin position="102"/>
        <end position="138"/>
    </location>
</feature>
<dbReference type="Pfam" id="PF00436">
    <property type="entry name" value="SSB"/>
    <property type="match status" value="1"/>
</dbReference>
<protein>
    <recommendedName>
        <fullName evidence="2 3">Single-stranded DNA-binding protein</fullName>
    </recommendedName>
</protein>
<evidence type="ECO:0000313" key="6">
    <source>
        <dbReference type="Proteomes" id="UP000825100"/>
    </source>
</evidence>
<dbReference type="GO" id="GO:0003677">
    <property type="term" value="F:DNA binding"/>
    <property type="evidence" value="ECO:0007669"/>
    <property type="project" value="UniProtKB-KW"/>
</dbReference>
<dbReference type="PANTHER" id="PTHR10302">
    <property type="entry name" value="SINGLE-STRANDED DNA-BINDING PROTEIN"/>
    <property type="match status" value="1"/>
</dbReference>
<evidence type="ECO:0000256" key="1">
    <source>
        <dbReference type="ARBA" id="ARBA00023125"/>
    </source>
</evidence>
<dbReference type="CDD" id="cd04496">
    <property type="entry name" value="SSB_OBF"/>
    <property type="match status" value="1"/>
</dbReference>
<keyword evidence="1 2" id="KW-0238">DNA-binding</keyword>
<evidence type="ECO:0000313" key="5">
    <source>
        <dbReference type="EMBL" id="BCX31469.1"/>
    </source>
</evidence>
<organism evidence="5 6">
    <name type="scientific">Latilactobacillus curvatus</name>
    <name type="common">Lactobacillus curvatus</name>
    <dbReference type="NCBI Taxonomy" id="28038"/>
    <lineage>
        <taxon>Bacteria</taxon>
        <taxon>Bacillati</taxon>
        <taxon>Bacillota</taxon>
        <taxon>Bacilli</taxon>
        <taxon>Lactobacillales</taxon>
        <taxon>Lactobacillaceae</taxon>
        <taxon>Latilactobacillus</taxon>
    </lineage>
</organism>
<keyword evidence="6" id="KW-1185">Reference proteome</keyword>
<dbReference type="InterPro" id="IPR011344">
    <property type="entry name" value="ssDNA-bd"/>
</dbReference>
<evidence type="ECO:0000256" key="2">
    <source>
        <dbReference type="PIRNR" id="PIRNR002070"/>
    </source>
</evidence>
<accession>A0ABN6GKU2</accession>
<dbReference type="PIRSF" id="PIRSF002070">
    <property type="entry name" value="SSB"/>
    <property type="match status" value="1"/>
</dbReference>
<dbReference type="InterPro" id="IPR012340">
    <property type="entry name" value="NA-bd_OB-fold"/>
</dbReference>
<dbReference type="NCBIfam" id="TIGR00621">
    <property type="entry name" value="ssb"/>
    <property type="match status" value="1"/>
</dbReference>
<dbReference type="EMBL" id="AP024685">
    <property type="protein sequence ID" value="BCX31469.1"/>
    <property type="molecule type" value="Genomic_DNA"/>
</dbReference>
<name>A0ABN6GKU2_LATCU</name>
<dbReference type="PANTHER" id="PTHR10302:SF27">
    <property type="entry name" value="SINGLE-STRANDED DNA-BINDING PROTEIN"/>
    <property type="match status" value="1"/>
</dbReference>
<dbReference type="Proteomes" id="UP000825100">
    <property type="component" value="Chromosome"/>
</dbReference>
<sequence length="138" mass="15195">MNSVNLIGNLTADIKLETSSNQTHYTRFSLAVRRDANHTDFINCVAFGKTAEMLSNQIKGSKIGVSGSWQTGSYQNQQGQKVYTNDCSVYRVYFLSPLNKDADTRNTAPSSAATTNNYVDPFANNGQPIDISDNDLPF</sequence>
<evidence type="ECO:0000256" key="4">
    <source>
        <dbReference type="SAM" id="MobiDB-lite"/>
    </source>
</evidence>
<dbReference type="PROSITE" id="PS50935">
    <property type="entry name" value="SSB"/>
    <property type="match status" value="1"/>
</dbReference>